<dbReference type="AlphaFoldDB" id="A0AAV1UGL9"/>
<proteinExistence type="predicted"/>
<evidence type="ECO:0000313" key="2">
    <source>
        <dbReference type="Proteomes" id="UP001162060"/>
    </source>
</evidence>
<name>A0AAV1UGL9_9STRA</name>
<sequence length="71" mass="7837">MNMLDVEHDSFHVTREGYSHLSESESEVVGRMSVLTGELAISGMLDSLSGDQRQAAINNFLQKNLPSKDGR</sequence>
<comment type="caution">
    <text evidence="1">The sequence shown here is derived from an EMBL/GenBank/DDBJ whole genome shotgun (WGS) entry which is preliminary data.</text>
</comment>
<dbReference type="Proteomes" id="UP001162060">
    <property type="component" value="Unassembled WGS sequence"/>
</dbReference>
<evidence type="ECO:0000313" key="1">
    <source>
        <dbReference type="EMBL" id="CAK7932827.1"/>
    </source>
</evidence>
<organism evidence="1 2">
    <name type="scientific">Peronospora matthiolae</name>
    <dbReference type="NCBI Taxonomy" id="2874970"/>
    <lineage>
        <taxon>Eukaryota</taxon>
        <taxon>Sar</taxon>
        <taxon>Stramenopiles</taxon>
        <taxon>Oomycota</taxon>
        <taxon>Peronosporomycetes</taxon>
        <taxon>Peronosporales</taxon>
        <taxon>Peronosporaceae</taxon>
        <taxon>Peronospora</taxon>
    </lineage>
</organism>
<gene>
    <name evidence="1" type="ORF">PM001_LOCUS17977</name>
</gene>
<accession>A0AAV1UGL9</accession>
<dbReference type="EMBL" id="CAKLBY020000192">
    <property type="protein sequence ID" value="CAK7932827.1"/>
    <property type="molecule type" value="Genomic_DNA"/>
</dbReference>
<protein>
    <submittedName>
        <fullName evidence="1">Uncharacterized protein</fullName>
    </submittedName>
</protein>
<reference evidence="1" key="1">
    <citation type="submission" date="2024-01" db="EMBL/GenBank/DDBJ databases">
        <authorList>
            <person name="Webb A."/>
        </authorList>
    </citation>
    <scope>NUCLEOTIDE SEQUENCE</scope>
    <source>
        <strain evidence="1">Pm1</strain>
    </source>
</reference>